<gene>
    <name evidence="4" type="ORF">KTH89_07435</name>
</gene>
<protein>
    <submittedName>
        <fullName evidence="4">Carbohydrate kinase family protein</fullName>
    </submittedName>
</protein>
<name>A0A949K5S1_9FIRM</name>
<organism evidence="4 5">
    <name type="scientific">Diplocloster agilis</name>
    <dbReference type="NCBI Taxonomy" id="2850323"/>
    <lineage>
        <taxon>Bacteria</taxon>
        <taxon>Bacillati</taxon>
        <taxon>Bacillota</taxon>
        <taxon>Clostridia</taxon>
        <taxon>Lachnospirales</taxon>
        <taxon>Lachnospiraceae</taxon>
        <taxon>Diplocloster</taxon>
    </lineage>
</organism>
<feature type="domain" description="Carbohydrate kinase PfkB" evidence="3">
    <location>
        <begin position="28"/>
        <end position="289"/>
    </location>
</feature>
<evidence type="ECO:0000256" key="2">
    <source>
        <dbReference type="ARBA" id="ARBA00022777"/>
    </source>
</evidence>
<dbReference type="GO" id="GO:0005829">
    <property type="term" value="C:cytosol"/>
    <property type="evidence" value="ECO:0007669"/>
    <property type="project" value="TreeGrafter"/>
</dbReference>
<keyword evidence="5" id="KW-1185">Reference proteome</keyword>
<proteinExistence type="predicted"/>
<dbReference type="PANTHER" id="PTHR10584">
    <property type="entry name" value="SUGAR KINASE"/>
    <property type="match status" value="1"/>
</dbReference>
<sequence length="320" mass="35054">MDIIGIAQPIKDLLLVVEQIPDENSFTTLLDYSSQGGGKVSTALAAAARLGMECAVAGTVGKDAKGQFVREDFIRHGIQVEQLKEREEGKTGYCVCIAEKCSPNRRFLGERPTVKQLMPEELDPDFLKQAKAIHLETPDAVSVAAAQFAKSQGITVSMDADPYPDETDALMEMESLIDIYIGSEAYFKVRSKGKPFRDTLYEIAQKGCRVAAVTLGDQGLEAVIDGRYIRIPAFHKLPVADTTGAGDVFHGAFLSAWIKGMEPSRCLEFASAASAIKCASIGGRAGIPDWEMTNYFLETGELIKKETIREREKFYKNLVI</sequence>
<reference evidence="4" key="1">
    <citation type="submission" date="2021-06" db="EMBL/GenBank/DDBJ databases">
        <title>Description of novel taxa of the family Lachnospiraceae.</title>
        <authorList>
            <person name="Chaplin A.V."/>
            <person name="Sokolova S.R."/>
            <person name="Pikina A.P."/>
            <person name="Korzhanova M."/>
            <person name="Belova V."/>
            <person name="Korostin D."/>
            <person name="Efimov B.A."/>
        </authorList>
    </citation>
    <scope>NUCLEOTIDE SEQUENCE</scope>
    <source>
        <strain evidence="4">ASD5720</strain>
    </source>
</reference>
<dbReference type="Pfam" id="PF00294">
    <property type="entry name" value="PfkB"/>
    <property type="match status" value="1"/>
</dbReference>
<keyword evidence="1" id="KW-0808">Transferase</keyword>
<dbReference type="EMBL" id="JAHQCW010000009">
    <property type="protein sequence ID" value="MBU9736363.1"/>
    <property type="molecule type" value="Genomic_DNA"/>
</dbReference>
<dbReference type="InterPro" id="IPR002173">
    <property type="entry name" value="Carboh/pur_kinase_PfkB_CS"/>
</dbReference>
<dbReference type="GO" id="GO:0016301">
    <property type="term" value="F:kinase activity"/>
    <property type="evidence" value="ECO:0007669"/>
    <property type="project" value="UniProtKB-KW"/>
</dbReference>
<evidence type="ECO:0000313" key="5">
    <source>
        <dbReference type="Proteomes" id="UP000712157"/>
    </source>
</evidence>
<evidence type="ECO:0000256" key="1">
    <source>
        <dbReference type="ARBA" id="ARBA00022679"/>
    </source>
</evidence>
<dbReference type="SUPFAM" id="SSF53613">
    <property type="entry name" value="Ribokinase-like"/>
    <property type="match status" value="1"/>
</dbReference>
<keyword evidence="2 4" id="KW-0418">Kinase</keyword>
<dbReference type="Proteomes" id="UP000712157">
    <property type="component" value="Unassembled WGS sequence"/>
</dbReference>
<dbReference type="RefSeq" id="WP_238721235.1">
    <property type="nucleotide sequence ID" value="NZ_JAHQCW010000009.1"/>
</dbReference>
<dbReference type="PROSITE" id="PS00584">
    <property type="entry name" value="PFKB_KINASES_2"/>
    <property type="match status" value="1"/>
</dbReference>
<evidence type="ECO:0000313" key="4">
    <source>
        <dbReference type="EMBL" id="MBU9736363.1"/>
    </source>
</evidence>
<evidence type="ECO:0000259" key="3">
    <source>
        <dbReference type="Pfam" id="PF00294"/>
    </source>
</evidence>
<comment type="caution">
    <text evidence="4">The sequence shown here is derived from an EMBL/GenBank/DDBJ whole genome shotgun (WGS) entry which is preliminary data.</text>
</comment>
<dbReference type="InterPro" id="IPR029056">
    <property type="entry name" value="Ribokinase-like"/>
</dbReference>
<accession>A0A949K5S1</accession>
<dbReference type="AlphaFoldDB" id="A0A949K5S1"/>
<dbReference type="InterPro" id="IPR011611">
    <property type="entry name" value="PfkB_dom"/>
</dbReference>
<dbReference type="PANTHER" id="PTHR10584:SF157">
    <property type="entry name" value="SULFOFRUCTOSE KINASE"/>
    <property type="match status" value="1"/>
</dbReference>
<dbReference type="Gene3D" id="3.40.1190.20">
    <property type="match status" value="1"/>
</dbReference>